<dbReference type="Proteomes" id="UP000732377">
    <property type="component" value="Unassembled WGS sequence"/>
</dbReference>
<protein>
    <submittedName>
        <fullName evidence="1">Uncharacterized protein</fullName>
    </submittedName>
</protein>
<organism evidence="1 2">
    <name type="scientific">Symbiobacterium thermophilum</name>
    <dbReference type="NCBI Taxonomy" id="2734"/>
    <lineage>
        <taxon>Bacteria</taxon>
        <taxon>Bacillati</taxon>
        <taxon>Bacillota</taxon>
        <taxon>Clostridia</taxon>
        <taxon>Eubacteriales</taxon>
        <taxon>Symbiobacteriaceae</taxon>
        <taxon>Symbiobacterium</taxon>
    </lineage>
</organism>
<evidence type="ECO:0000313" key="1">
    <source>
        <dbReference type="EMBL" id="MBY6275403.1"/>
    </source>
</evidence>
<name>A0A953I6Z5_SYMTR</name>
<sequence length="132" mass="14631">MSVDYVVGRTPVKIRVDDAISINGPWWTVWSIDEANDRVVLRNDKGEQQEWSLAVLTEACRNMSHGIRARIGHPVVWLPIPAGYVYYGKEKGYLPPVEGGYVKDESGRWIPKGGDSVPMAVKAIVGHADARS</sequence>
<comment type="caution">
    <text evidence="1">The sequence shown here is derived from an EMBL/GenBank/DDBJ whole genome shotgun (WGS) entry which is preliminary data.</text>
</comment>
<reference evidence="1" key="1">
    <citation type="submission" date="2017-11" db="EMBL/GenBank/DDBJ databases">
        <title>Three new genomes from thermophilic consortium.</title>
        <authorList>
            <person name="Quaggio R."/>
            <person name="Amgarten D."/>
            <person name="Setubal J.C."/>
        </authorList>
    </citation>
    <scope>NUCLEOTIDE SEQUENCE</scope>
    <source>
        <strain evidence="1">ZCTH01-B2</strain>
    </source>
</reference>
<evidence type="ECO:0000313" key="2">
    <source>
        <dbReference type="Proteomes" id="UP000732377"/>
    </source>
</evidence>
<dbReference type="EMBL" id="PIUK01000023">
    <property type="protein sequence ID" value="MBY6275403.1"/>
    <property type="molecule type" value="Genomic_DNA"/>
</dbReference>
<dbReference type="RefSeq" id="WP_273378241.1">
    <property type="nucleotide sequence ID" value="NZ_PIUK01000023.1"/>
</dbReference>
<proteinExistence type="predicted"/>
<gene>
    <name evidence="1" type="ORF">CWE10_04160</name>
</gene>
<accession>A0A953I6Z5</accession>
<dbReference type="AlphaFoldDB" id="A0A953I6Z5"/>